<dbReference type="PANTHER" id="PTHR15367:SF2">
    <property type="entry name" value="DNA-DIRECTED RNA POLYMERASE III SUBUNIT"/>
    <property type="match status" value="1"/>
</dbReference>
<comment type="function">
    <text evidence="4">DNA-dependent RNA polymerase catalyzes the transcription of DNA into RNA using the four ribonucleoside triphosphates as substrates. Specific peripheric component of RNA polymerase III which synthesizes small RNAs, such as 5S rRNA and tRNAs.</text>
</comment>
<gene>
    <name evidence="6" type="ORF">BCV69DRAFT_279617</name>
</gene>
<keyword evidence="7" id="KW-1185">Reference proteome</keyword>
<evidence type="ECO:0000256" key="1">
    <source>
        <dbReference type="ARBA" id="ARBA00004123"/>
    </source>
</evidence>
<feature type="region of interest" description="Disordered" evidence="5">
    <location>
        <begin position="162"/>
        <end position="233"/>
    </location>
</feature>
<dbReference type="STRING" id="1684307.A0A316UFI1"/>
<evidence type="ECO:0000256" key="5">
    <source>
        <dbReference type="SAM" id="MobiDB-lite"/>
    </source>
</evidence>
<evidence type="ECO:0000256" key="3">
    <source>
        <dbReference type="ARBA" id="ARBA00023242"/>
    </source>
</evidence>
<feature type="compositionally biased region" description="Acidic residues" evidence="5">
    <location>
        <begin position="184"/>
        <end position="209"/>
    </location>
</feature>
<dbReference type="InterPro" id="IPR024661">
    <property type="entry name" value="RNA_pol_III_Rpc31"/>
</dbReference>
<keyword evidence="3 4" id="KW-0539">Nucleus</keyword>
<reference evidence="6 7" key="1">
    <citation type="journal article" date="2018" name="Mol. Biol. Evol.">
        <title>Broad Genomic Sampling Reveals a Smut Pathogenic Ancestry of the Fungal Clade Ustilaginomycotina.</title>
        <authorList>
            <person name="Kijpornyongpan T."/>
            <person name="Mondo S.J."/>
            <person name="Barry K."/>
            <person name="Sandor L."/>
            <person name="Lee J."/>
            <person name="Lipzen A."/>
            <person name="Pangilinan J."/>
            <person name="LaButti K."/>
            <person name="Hainaut M."/>
            <person name="Henrissat B."/>
            <person name="Grigoriev I.V."/>
            <person name="Spatafora J.W."/>
            <person name="Aime M.C."/>
        </authorList>
    </citation>
    <scope>NUCLEOTIDE SEQUENCE [LARGE SCALE GENOMIC DNA]</scope>
    <source>
        <strain evidence="6 7">MCA 4718</strain>
    </source>
</reference>
<evidence type="ECO:0000256" key="4">
    <source>
        <dbReference type="PIRNR" id="PIRNR000777"/>
    </source>
</evidence>
<dbReference type="EMBL" id="KZ819321">
    <property type="protein sequence ID" value="PWN23688.1"/>
    <property type="molecule type" value="Genomic_DNA"/>
</dbReference>
<dbReference type="Proteomes" id="UP000245942">
    <property type="component" value="Unassembled WGS sequence"/>
</dbReference>
<feature type="compositionally biased region" description="Gly residues" evidence="5">
    <location>
        <begin position="1"/>
        <end position="21"/>
    </location>
</feature>
<dbReference type="GO" id="GO:0006383">
    <property type="term" value="P:transcription by RNA polymerase III"/>
    <property type="evidence" value="ECO:0007669"/>
    <property type="project" value="UniProtKB-UniRule"/>
</dbReference>
<dbReference type="AlphaFoldDB" id="A0A316UFI1"/>
<evidence type="ECO:0000313" key="6">
    <source>
        <dbReference type="EMBL" id="PWN23688.1"/>
    </source>
</evidence>
<proteinExistence type="inferred from homology"/>
<dbReference type="RefSeq" id="XP_025350848.1">
    <property type="nucleotide sequence ID" value="XM_025491313.1"/>
</dbReference>
<dbReference type="OrthoDB" id="5377312at2759"/>
<feature type="compositionally biased region" description="Acidic residues" evidence="5">
    <location>
        <begin position="216"/>
        <end position="233"/>
    </location>
</feature>
<name>A0A316UFI1_9BASI</name>
<evidence type="ECO:0000313" key="7">
    <source>
        <dbReference type="Proteomes" id="UP000245942"/>
    </source>
</evidence>
<dbReference type="GO" id="GO:0005666">
    <property type="term" value="C:RNA polymerase III complex"/>
    <property type="evidence" value="ECO:0007669"/>
    <property type="project" value="UniProtKB-UniRule"/>
</dbReference>
<comment type="similarity">
    <text evidence="2 4">Belongs to the eukaryotic RPC7 RNA polymerase subunit family.</text>
</comment>
<sequence length="233" mass="25330">MASRGGGGGRGGRGGGRGGGPSKPTVPMGEISFAQVNDIGSKTENLYPYQPNIPRPQPPSEQESRAATLQLEYLDAMRRSAYWPMVAAGERKIKELPRYTDRYRPEEQDPPSLKRLRLQKEVFPRDVWRVYMEGETRREQVRARAKARKSTLANFNWDAFEAANDGTASGGPAGGGGGGAGGGGEDDGLGQEDDLEPKDDYEDQEEDDYAQNYFDNGEDDGGEEDAGGGEAYE</sequence>
<feature type="region of interest" description="Disordered" evidence="5">
    <location>
        <begin position="1"/>
        <end position="65"/>
    </location>
</feature>
<dbReference type="PANTHER" id="PTHR15367">
    <property type="entry name" value="DNA-DIRECTED RNA POLYMERASE III"/>
    <property type="match status" value="1"/>
</dbReference>
<comment type="subcellular location">
    <subcellularLocation>
        <location evidence="1 4">Nucleus</location>
    </subcellularLocation>
</comment>
<dbReference type="GeneID" id="37013047"/>
<accession>A0A316UFI1</accession>
<dbReference type="Pfam" id="PF11705">
    <property type="entry name" value="RNA_pol_3_Rpc31"/>
    <property type="match status" value="1"/>
</dbReference>
<feature type="compositionally biased region" description="Gly residues" evidence="5">
    <location>
        <begin position="168"/>
        <end position="183"/>
    </location>
</feature>
<dbReference type="PIRSF" id="PIRSF000777">
    <property type="entry name" value="RNA_polIII_C31"/>
    <property type="match status" value="1"/>
</dbReference>
<feature type="compositionally biased region" description="Polar residues" evidence="5">
    <location>
        <begin position="34"/>
        <end position="44"/>
    </location>
</feature>
<organism evidence="6 7">
    <name type="scientific">Pseudomicrostroma glucosiphilum</name>
    <dbReference type="NCBI Taxonomy" id="1684307"/>
    <lineage>
        <taxon>Eukaryota</taxon>
        <taxon>Fungi</taxon>
        <taxon>Dikarya</taxon>
        <taxon>Basidiomycota</taxon>
        <taxon>Ustilaginomycotina</taxon>
        <taxon>Exobasidiomycetes</taxon>
        <taxon>Microstromatales</taxon>
        <taxon>Microstromatales incertae sedis</taxon>
        <taxon>Pseudomicrostroma</taxon>
    </lineage>
</organism>
<evidence type="ECO:0000256" key="2">
    <source>
        <dbReference type="ARBA" id="ARBA00008352"/>
    </source>
</evidence>
<comment type="subunit">
    <text evidence="4">Component of the RNA polymerase III (Pol III) complex.</text>
</comment>
<protein>
    <recommendedName>
        <fullName evidence="4">DNA-directed RNA polymerase III subunit</fullName>
    </recommendedName>
</protein>